<dbReference type="Proteomes" id="UP000253324">
    <property type="component" value="Unassembled WGS sequence"/>
</dbReference>
<reference evidence="1 2" key="1">
    <citation type="submission" date="2018-07" db="EMBL/GenBank/DDBJ databases">
        <title>Genomic Encyclopedia of Type Strains, Phase III (KMG-III): the genomes of soil and plant-associated and newly described type strains.</title>
        <authorList>
            <person name="Whitman W."/>
        </authorList>
    </citation>
    <scope>NUCLEOTIDE SEQUENCE [LARGE SCALE GENOMIC DNA]</scope>
    <source>
        <strain evidence="1 2">31-25a</strain>
    </source>
</reference>
<keyword evidence="2" id="KW-1185">Reference proteome</keyword>
<dbReference type="EMBL" id="QPJM01000003">
    <property type="protein sequence ID" value="RCW85317.1"/>
    <property type="molecule type" value="Genomic_DNA"/>
</dbReference>
<evidence type="ECO:0000313" key="2">
    <source>
        <dbReference type="Proteomes" id="UP000253324"/>
    </source>
</evidence>
<organism evidence="1 2">
    <name type="scientific">Phyllobacterium bourgognense</name>
    <dbReference type="NCBI Taxonomy" id="314236"/>
    <lineage>
        <taxon>Bacteria</taxon>
        <taxon>Pseudomonadati</taxon>
        <taxon>Pseudomonadota</taxon>
        <taxon>Alphaproteobacteria</taxon>
        <taxon>Hyphomicrobiales</taxon>
        <taxon>Phyllobacteriaceae</taxon>
        <taxon>Phyllobacterium</taxon>
    </lineage>
</organism>
<evidence type="ECO:0000313" key="1">
    <source>
        <dbReference type="EMBL" id="RCW85317.1"/>
    </source>
</evidence>
<accession>A0A368Z256</accession>
<name>A0A368Z256_9HYPH</name>
<gene>
    <name evidence="1" type="ORF">C7476_103159</name>
</gene>
<protein>
    <submittedName>
        <fullName evidence="1">Uncharacterized protein</fullName>
    </submittedName>
</protein>
<dbReference type="AlphaFoldDB" id="A0A368Z256"/>
<sequence length="58" mass="6595">MGDVTLHTPHNACCATPQILQKVREEMPNKPTSANRLSDILRRAKGGFAHRRFKQHTK</sequence>
<comment type="caution">
    <text evidence="1">The sequence shown here is derived from an EMBL/GenBank/DDBJ whole genome shotgun (WGS) entry which is preliminary data.</text>
</comment>
<proteinExistence type="predicted"/>